<dbReference type="AlphaFoldDB" id="A0A8S9MP93"/>
<evidence type="ECO:0000313" key="1">
    <source>
        <dbReference type="EMBL" id="KAF2618923.1"/>
    </source>
</evidence>
<protein>
    <submittedName>
        <fullName evidence="1">Uncharacterized protein</fullName>
    </submittedName>
</protein>
<evidence type="ECO:0000313" key="2">
    <source>
        <dbReference type="Proteomes" id="UP000712281"/>
    </source>
</evidence>
<accession>A0A8S9MP93</accession>
<organism evidence="1 2">
    <name type="scientific">Brassica cretica</name>
    <name type="common">Mustard</name>
    <dbReference type="NCBI Taxonomy" id="69181"/>
    <lineage>
        <taxon>Eukaryota</taxon>
        <taxon>Viridiplantae</taxon>
        <taxon>Streptophyta</taxon>
        <taxon>Embryophyta</taxon>
        <taxon>Tracheophyta</taxon>
        <taxon>Spermatophyta</taxon>
        <taxon>Magnoliopsida</taxon>
        <taxon>eudicotyledons</taxon>
        <taxon>Gunneridae</taxon>
        <taxon>Pentapetalae</taxon>
        <taxon>rosids</taxon>
        <taxon>malvids</taxon>
        <taxon>Brassicales</taxon>
        <taxon>Brassicaceae</taxon>
        <taxon>Brassiceae</taxon>
        <taxon>Brassica</taxon>
    </lineage>
</organism>
<sequence length="153" mass="17430">MTTSVEKDGGDDPVTHDRLDDLRRRRGSLRFFKKRKQDFFCVVGFTGSAADSDRVSKHCHSDIVPLHLGKSTYDLFPYKLNGISFSQEVLYSYCSISRAFALLINPRCWRFSVLPYDSGIGPSDQGSNSNHCRRKNPDFFGDYSVILHLDLVK</sequence>
<dbReference type="Proteomes" id="UP000712281">
    <property type="component" value="Unassembled WGS sequence"/>
</dbReference>
<comment type="caution">
    <text evidence="1">The sequence shown here is derived from an EMBL/GenBank/DDBJ whole genome shotgun (WGS) entry which is preliminary data.</text>
</comment>
<dbReference type="EMBL" id="QGKW02000007">
    <property type="protein sequence ID" value="KAF2618923.1"/>
    <property type="molecule type" value="Genomic_DNA"/>
</dbReference>
<reference evidence="1" key="1">
    <citation type="submission" date="2019-12" db="EMBL/GenBank/DDBJ databases">
        <title>Genome sequencing and annotation of Brassica cretica.</title>
        <authorList>
            <person name="Studholme D.J."/>
            <person name="Sarris P.F."/>
        </authorList>
    </citation>
    <scope>NUCLEOTIDE SEQUENCE</scope>
    <source>
        <strain evidence="1">PFS-001/15</strain>
        <tissue evidence="1">Leaf</tissue>
    </source>
</reference>
<name>A0A8S9MP93_BRACR</name>
<proteinExistence type="predicted"/>
<gene>
    <name evidence="1" type="ORF">F2Q68_00041075</name>
</gene>